<reference evidence="1 2" key="1">
    <citation type="submission" date="2019-09" db="EMBL/GenBank/DDBJ databases">
        <title>Taxonomy of Antarctic Massilia spp.: description of Massilia rubra sp. nov., Massilia aquatica sp. nov., Massilia mucilaginosa sp. nov., Massilia frigida sp. nov. isolated from streams, lakes and regoliths.</title>
        <authorList>
            <person name="Holochova P."/>
            <person name="Sedlacek I."/>
            <person name="Kralova S."/>
            <person name="Maslanova I."/>
            <person name="Busse H.-J."/>
            <person name="Stankova E."/>
            <person name="Vrbovska V."/>
            <person name="Kovarovic V."/>
            <person name="Bartak M."/>
            <person name="Svec P."/>
            <person name="Pantucek R."/>
        </authorList>
    </citation>
    <scope>NUCLEOTIDE SEQUENCE [LARGE SCALE GENOMIC DNA]</scope>
    <source>
        <strain evidence="1 2">CCM 8693</strain>
    </source>
</reference>
<name>A0ABX0M887_9BURK</name>
<dbReference type="InterPro" id="IPR038695">
    <property type="entry name" value="Saro_0823-like_sf"/>
</dbReference>
<keyword evidence="2" id="KW-1185">Reference proteome</keyword>
<evidence type="ECO:0000313" key="2">
    <source>
        <dbReference type="Proteomes" id="UP000819052"/>
    </source>
</evidence>
<accession>A0ABX0M887</accession>
<proteinExistence type="predicted"/>
<protein>
    <submittedName>
        <fullName evidence="1">DUF192 domain-containing protein</fullName>
    </submittedName>
</protein>
<dbReference type="PANTHER" id="PTHR37953">
    <property type="entry name" value="UPF0127 PROTEIN MJ1496"/>
    <property type="match status" value="1"/>
</dbReference>
<dbReference type="InterPro" id="IPR003795">
    <property type="entry name" value="DUF192"/>
</dbReference>
<evidence type="ECO:0000313" key="1">
    <source>
        <dbReference type="EMBL" id="NHZ39814.1"/>
    </source>
</evidence>
<gene>
    <name evidence="1" type="ORF">F1609_06525</name>
</gene>
<dbReference type="EMBL" id="VVIW01000003">
    <property type="protein sequence ID" value="NHZ39814.1"/>
    <property type="molecule type" value="Genomic_DNA"/>
</dbReference>
<sequence length="108" mass="11914">MRIKVARSFFARLAGLLGRRALAPDEGLLLAPCSNIHTFFMRFAIDVVFLDSDGLILAIHRDVKPWRVKAMRRAHACLELAAGGASRAGLTVGQRLARLAQHRLVVVQ</sequence>
<dbReference type="PANTHER" id="PTHR37953:SF1">
    <property type="entry name" value="UPF0127 PROTEIN MJ1496"/>
    <property type="match status" value="1"/>
</dbReference>
<dbReference type="Gene3D" id="2.60.120.1140">
    <property type="entry name" value="Protein of unknown function DUF192"/>
    <property type="match status" value="1"/>
</dbReference>
<dbReference type="Proteomes" id="UP000819052">
    <property type="component" value="Unassembled WGS sequence"/>
</dbReference>
<organism evidence="1 2">
    <name type="scientific">Massilia aquatica</name>
    <dbReference type="NCBI Taxonomy" id="2609000"/>
    <lineage>
        <taxon>Bacteria</taxon>
        <taxon>Pseudomonadati</taxon>
        <taxon>Pseudomonadota</taxon>
        <taxon>Betaproteobacteria</taxon>
        <taxon>Burkholderiales</taxon>
        <taxon>Oxalobacteraceae</taxon>
        <taxon>Telluria group</taxon>
        <taxon>Massilia</taxon>
    </lineage>
</organism>
<comment type="caution">
    <text evidence="1">The sequence shown here is derived from an EMBL/GenBank/DDBJ whole genome shotgun (WGS) entry which is preliminary data.</text>
</comment>
<dbReference type="Pfam" id="PF02643">
    <property type="entry name" value="DUF192"/>
    <property type="match status" value="1"/>
</dbReference>